<evidence type="ECO:0000313" key="2">
    <source>
        <dbReference type="Proteomes" id="UP000279994"/>
    </source>
</evidence>
<sequence>MPSLHIENTVHDFEEWKAVFDKFDRFRAEKGVRAYRMQRHVEDPSRVAVDLDFDTVEEAVAFRGALVQIWQTPQSQQQLVAHTPPDLYELVEQQGR</sequence>
<reference evidence="1 2" key="1">
    <citation type="submission" date="2018-11" db="EMBL/GenBank/DDBJ databases">
        <authorList>
            <person name="Li F."/>
        </authorList>
    </citation>
    <scope>NUCLEOTIDE SEQUENCE [LARGE SCALE GENOMIC DNA]</scope>
    <source>
        <strain evidence="1 2">Gsoil 818</strain>
    </source>
</reference>
<keyword evidence="2" id="KW-1185">Reference proteome</keyword>
<dbReference type="Proteomes" id="UP000279994">
    <property type="component" value="Unassembled WGS sequence"/>
</dbReference>
<gene>
    <name evidence="1" type="ORF">EFL26_20980</name>
</gene>
<dbReference type="AlphaFoldDB" id="A0A3N0GGQ9"/>
<dbReference type="EMBL" id="RJSF01000047">
    <property type="protein sequence ID" value="RNM11645.1"/>
    <property type="molecule type" value="Genomic_DNA"/>
</dbReference>
<proteinExistence type="predicted"/>
<name>A0A3N0GGQ9_9ACTN</name>
<dbReference type="RefSeq" id="WP_123224875.1">
    <property type="nucleotide sequence ID" value="NZ_RJSF01000047.1"/>
</dbReference>
<protein>
    <recommendedName>
        <fullName evidence="3">Cyclase</fullName>
    </recommendedName>
</protein>
<comment type="caution">
    <text evidence="1">The sequence shown here is derived from an EMBL/GenBank/DDBJ whole genome shotgun (WGS) entry which is preliminary data.</text>
</comment>
<evidence type="ECO:0008006" key="3">
    <source>
        <dbReference type="Google" id="ProtNLM"/>
    </source>
</evidence>
<accession>A0A3N0GGQ9</accession>
<evidence type="ECO:0000313" key="1">
    <source>
        <dbReference type="EMBL" id="RNM11645.1"/>
    </source>
</evidence>
<organism evidence="1 2">
    <name type="scientific">Nocardioides pocheonensis</name>
    <dbReference type="NCBI Taxonomy" id="661485"/>
    <lineage>
        <taxon>Bacteria</taxon>
        <taxon>Bacillati</taxon>
        <taxon>Actinomycetota</taxon>
        <taxon>Actinomycetes</taxon>
        <taxon>Propionibacteriales</taxon>
        <taxon>Nocardioidaceae</taxon>
        <taxon>Nocardioides</taxon>
    </lineage>
</organism>
<dbReference type="OrthoDB" id="4578588at2"/>